<dbReference type="GeneID" id="17322624"/>
<accession>R7QAK1</accession>
<dbReference type="AlphaFoldDB" id="R7QAK1"/>
<keyword evidence="2" id="KW-1185">Reference proteome</keyword>
<protein>
    <submittedName>
        <fullName evidence="1">Uncharacterized protein</fullName>
    </submittedName>
</protein>
<dbReference type="RefSeq" id="XP_005714908.1">
    <property type="nucleotide sequence ID" value="XM_005714851.1"/>
</dbReference>
<evidence type="ECO:0000313" key="1">
    <source>
        <dbReference type="EMBL" id="CDF35089.1"/>
    </source>
</evidence>
<name>R7QAK1_CHOCR</name>
<evidence type="ECO:0000313" key="2">
    <source>
        <dbReference type="Proteomes" id="UP000012073"/>
    </source>
</evidence>
<dbReference type="Gramene" id="CDF35089">
    <property type="protein sequence ID" value="CDF35089"/>
    <property type="gene ID" value="CHC_T00003032001"/>
</dbReference>
<organism evidence="1 2">
    <name type="scientific">Chondrus crispus</name>
    <name type="common">Carrageen Irish moss</name>
    <name type="synonym">Polymorpha crispa</name>
    <dbReference type="NCBI Taxonomy" id="2769"/>
    <lineage>
        <taxon>Eukaryota</taxon>
        <taxon>Rhodophyta</taxon>
        <taxon>Florideophyceae</taxon>
        <taxon>Rhodymeniophycidae</taxon>
        <taxon>Gigartinales</taxon>
        <taxon>Gigartinaceae</taxon>
        <taxon>Chondrus</taxon>
    </lineage>
</organism>
<dbReference type="EMBL" id="HG001718">
    <property type="protein sequence ID" value="CDF35089.1"/>
    <property type="molecule type" value="Genomic_DNA"/>
</dbReference>
<proteinExistence type="predicted"/>
<sequence length="193" mass="20156">MSEPELCVSSSSACISSPSASASAASATARVADGIDDARRSTASAHSAVMPAGGHGSGAMGVGAEAPVVAAAPVAEATSVAAAASMRRPGRRRATGAQAVDGRHCERAVKAEARVRGAAGAEKAGVFITARMLRLQAGCDEEKKTLRRDRKLKDAEGFVPIAQRLKCWRRRGVLSPWVLLRNRWRGAHRAFVQ</sequence>
<reference evidence="2" key="1">
    <citation type="journal article" date="2013" name="Proc. Natl. Acad. Sci. U.S.A.">
        <title>Genome structure and metabolic features in the red seaweed Chondrus crispus shed light on evolution of the Archaeplastida.</title>
        <authorList>
            <person name="Collen J."/>
            <person name="Porcel B."/>
            <person name="Carre W."/>
            <person name="Ball S.G."/>
            <person name="Chaparro C."/>
            <person name="Tonon T."/>
            <person name="Barbeyron T."/>
            <person name="Michel G."/>
            <person name="Noel B."/>
            <person name="Valentin K."/>
            <person name="Elias M."/>
            <person name="Artiguenave F."/>
            <person name="Arun A."/>
            <person name="Aury J.M."/>
            <person name="Barbosa-Neto J.F."/>
            <person name="Bothwell J.H."/>
            <person name="Bouget F.Y."/>
            <person name="Brillet L."/>
            <person name="Cabello-Hurtado F."/>
            <person name="Capella-Gutierrez S."/>
            <person name="Charrier B."/>
            <person name="Cladiere L."/>
            <person name="Cock J.M."/>
            <person name="Coelho S.M."/>
            <person name="Colleoni C."/>
            <person name="Czjzek M."/>
            <person name="Da Silva C."/>
            <person name="Delage L."/>
            <person name="Denoeud F."/>
            <person name="Deschamps P."/>
            <person name="Dittami S.M."/>
            <person name="Gabaldon T."/>
            <person name="Gachon C.M."/>
            <person name="Groisillier A."/>
            <person name="Herve C."/>
            <person name="Jabbari K."/>
            <person name="Katinka M."/>
            <person name="Kloareg B."/>
            <person name="Kowalczyk N."/>
            <person name="Labadie K."/>
            <person name="Leblanc C."/>
            <person name="Lopez P.J."/>
            <person name="McLachlan D.H."/>
            <person name="Meslet-Cladiere L."/>
            <person name="Moustafa A."/>
            <person name="Nehr Z."/>
            <person name="Nyvall Collen P."/>
            <person name="Panaud O."/>
            <person name="Partensky F."/>
            <person name="Poulain J."/>
            <person name="Rensing S.A."/>
            <person name="Rousvoal S."/>
            <person name="Samson G."/>
            <person name="Symeonidi A."/>
            <person name="Weissenbach J."/>
            <person name="Zambounis A."/>
            <person name="Wincker P."/>
            <person name="Boyen C."/>
        </authorList>
    </citation>
    <scope>NUCLEOTIDE SEQUENCE [LARGE SCALE GENOMIC DNA]</scope>
    <source>
        <strain evidence="2">cv. Stackhouse</strain>
    </source>
</reference>
<dbReference type="Proteomes" id="UP000012073">
    <property type="component" value="Unassembled WGS sequence"/>
</dbReference>
<gene>
    <name evidence="1" type="ORF">CHC_T00003032001</name>
</gene>
<dbReference type="KEGG" id="ccp:CHC_T00003032001"/>